<dbReference type="PANTHER" id="PTHR23005">
    <property type="entry name" value="RETINITIS PIGMENTOSA 1 PROTEIN"/>
    <property type="match status" value="1"/>
</dbReference>
<dbReference type="GO" id="GO:0060041">
    <property type="term" value="P:retina development in camera-type eye"/>
    <property type="evidence" value="ECO:0007669"/>
    <property type="project" value="TreeGrafter"/>
</dbReference>
<dbReference type="GO" id="GO:0005930">
    <property type="term" value="C:axoneme"/>
    <property type="evidence" value="ECO:0007669"/>
    <property type="project" value="TreeGrafter"/>
</dbReference>
<reference evidence="2" key="1">
    <citation type="submission" date="2014-12" db="EMBL/GenBank/DDBJ databases">
        <title>Parallel Evolution in Life History Adaptation Evident in the Tissue-Specific Poeciliopsis prolifica transcriptome.</title>
        <authorList>
            <person name="Jue N.K."/>
            <person name="Foley R.J."/>
            <person name="Obergfell C."/>
            <person name="Reznick D.N."/>
            <person name="O'Neill R.J."/>
            <person name="O'Neill M.J."/>
        </authorList>
    </citation>
    <scope>NUCLEOTIDE SEQUENCE</scope>
</reference>
<proteinExistence type="predicted"/>
<gene>
    <name evidence="2" type="primary">PPUP7681</name>
</gene>
<dbReference type="GO" id="GO:0042461">
    <property type="term" value="P:photoreceptor cell development"/>
    <property type="evidence" value="ECO:0007669"/>
    <property type="project" value="TreeGrafter"/>
</dbReference>
<name>A0A0S7EU70_9TELE</name>
<sequence length="153" mass="17039">MTFCPLSQAQPHYLQQGTSESCSDPDSTSYEGVDYSSQPLQRVLVENQCQCCYQRHEQPFDLWENPTHKHPPAPPVLSSSHAMVRHTHSSSSSSSCNSRRVIRCRARVSGSPGGSGSERSQLVQKEMCLTEQVEERVEVAQDGETQVEVCKVN</sequence>
<organism evidence="2">
    <name type="scientific">Poeciliopsis prolifica</name>
    <name type="common">blackstripe livebearer</name>
    <dbReference type="NCBI Taxonomy" id="188132"/>
    <lineage>
        <taxon>Eukaryota</taxon>
        <taxon>Metazoa</taxon>
        <taxon>Chordata</taxon>
        <taxon>Craniata</taxon>
        <taxon>Vertebrata</taxon>
        <taxon>Euteleostomi</taxon>
        <taxon>Actinopterygii</taxon>
        <taxon>Neopterygii</taxon>
        <taxon>Teleostei</taxon>
        <taxon>Neoteleostei</taxon>
        <taxon>Acanthomorphata</taxon>
        <taxon>Ovalentaria</taxon>
        <taxon>Atherinomorphae</taxon>
        <taxon>Cyprinodontiformes</taxon>
        <taxon>Poeciliidae</taxon>
        <taxon>Poeciliinae</taxon>
        <taxon>Poeciliopsis</taxon>
    </lineage>
</organism>
<dbReference type="AlphaFoldDB" id="A0A0S7EU70"/>
<dbReference type="GO" id="GO:0035082">
    <property type="term" value="P:axoneme assembly"/>
    <property type="evidence" value="ECO:0007669"/>
    <property type="project" value="TreeGrafter"/>
</dbReference>
<accession>A0A0S7EU70</accession>
<dbReference type="EMBL" id="GBYX01475098">
    <property type="protein sequence ID" value="JAO06576.1"/>
    <property type="molecule type" value="Transcribed_RNA"/>
</dbReference>
<dbReference type="PANTHER" id="PTHR23005:SF3">
    <property type="entry name" value="RETINITIS PIGMENTOSA 1-LIKE 1 PROTEIN"/>
    <property type="match status" value="1"/>
</dbReference>
<evidence type="ECO:0000256" key="1">
    <source>
        <dbReference type="SAM" id="MobiDB-lite"/>
    </source>
</evidence>
<protein>
    <submittedName>
        <fullName evidence="2">PPUP7681</fullName>
    </submittedName>
</protein>
<feature type="region of interest" description="Disordered" evidence="1">
    <location>
        <begin position="63"/>
        <end position="98"/>
    </location>
</feature>
<evidence type="ECO:0000313" key="2">
    <source>
        <dbReference type="EMBL" id="JAO06576.1"/>
    </source>
</evidence>